<dbReference type="InterPro" id="IPR003593">
    <property type="entry name" value="AAA+_ATPase"/>
</dbReference>
<reference evidence="4 5" key="1">
    <citation type="submission" date="2023-09" db="EMBL/GenBank/DDBJ databases">
        <authorList>
            <person name="Rey-Velasco X."/>
        </authorList>
    </citation>
    <scope>NUCLEOTIDE SEQUENCE [LARGE SCALE GENOMIC DNA]</scope>
    <source>
        <strain evidence="4 5">F394</strain>
    </source>
</reference>
<keyword evidence="2 4" id="KW-0067">ATP-binding</keyword>
<dbReference type="InterPro" id="IPR017871">
    <property type="entry name" value="ABC_transporter-like_CS"/>
</dbReference>
<evidence type="ECO:0000256" key="1">
    <source>
        <dbReference type="ARBA" id="ARBA00022741"/>
    </source>
</evidence>
<dbReference type="EMBL" id="JAVRHT010000005">
    <property type="protein sequence ID" value="MDT0630887.1"/>
    <property type="molecule type" value="Genomic_DNA"/>
</dbReference>
<dbReference type="Gene3D" id="3.40.50.300">
    <property type="entry name" value="P-loop containing nucleotide triphosphate hydrolases"/>
    <property type="match status" value="1"/>
</dbReference>
<dbReference type="Proteomes" id="UP001267426">
    <property type="component" value="Unassembled WGS sequence"/>
</dbReference>
<dbReference type="PANTHER" id="PTHR24220">
    <property type="entry name" value="IMPORT ATP-BINDING PROTEIN"/>
    <property type="match status" value="1"/>
</dbReference>
<dbReference type="SMART" id="SM00382">
    <property type="entry name" value="AAA"/>
    <property type="match status" value="1"/>
</dbReference>
<evidence type="ECO:0000313" key="5">
    <source>
        <dbReference type="Proteomes" id="UP001267426"/>
    </source>
</evidence>
<proteinExistence type="predicted"/>
<dbReference type="Pfam" id="PF00005">
    <property type="entry name" value="ABC_tran"/>
    <property type="match status" value="1"/>
</dbReference>
<evidence type="ECO:0000313" key="4">
    <source>
        <dbReference type="EMBL" id="MDT0630887.1"/>
    </source>
</evidence>
<sequence>MDSVLDRAAAPAAGPPRERPLVEIKNVAVGYTDPTGHRVEVASDLNLTLARGEMAYLIGPTGSGKSTILKLLYMDVRPAGGLVRVGPYASDTTKEKDVPHLRRMLGVVFQDFQLLPDRSAYENVAFALYATGVRRREVKERALRALASVGLSHRAKARPSEMSGGEQQRACVARALVNDPLLMLADEPTGNLDPRVADEVQRLLVRLHRQGMALLMATHDYRLVKAFPARTLALVRGRLVEVDPESL</sequence>
<comment type="caution">
    <text evidence="4">The sequence shown here is derived from an EMBL/GenBank/DDBJ whole genome shotgun (WGS) entry which is preliminary data.</text>
</comment>
<dbReference type="SUPFAM" id="SSF52540">
    <property type="entry name" value="P-loop containing nucleoside triphosphate hydrolases"/>
    <property type="match status" value="1"/>
</dbReference>
<dbReference type="PANTHER" id="PTHR24220:SF470">
    <property type="entry name" value="CELL DIVISION ATP-BINDING PROTEIN FTSE"/>
    <property type="match status" value="1"/>
</dbReference>
<keyword evidence="1" id="KW-0547">Nucleotide-binding</keyword>
<gene>
    <name evidence="4" type="ORF">RM540_03925</name>
</gene>
<organism evidence="4 5">
    <name type="scientific">Rubrivirga litoralis</name>
    <dbReference type="NCBI Taxonomy" id="3075598"/>
    <lineage>
        <taxon>Bacteria</taxon>
        <taxon>Pseudomonadati</taxon>
        <taxon>Rhodothermota</taxon>
        <taxon>Rhodothermia</taxon>
        <taxon>Rhodothermales</taxon>
        <taxon>Rubricoccaceae</taxon>
        <taxon>Rubrivirga</taxon>
    </lineage>
</organism>
<evidence type="ECO:0000256" key="2">
    <source>
        <dbReference type="ARBA" id="ARBA00022840"/>
    </source>
</evidence>
<dbReference type="RefSeq" id="WP_311662223.1">
    <property type="nucleotide sequence ID" value="NZ_JAVRHT010000005.1"/>
</dbReference>
<dbReference type="PROSITE" id="PS50893">
    <property type="entry name" value="ABC_TRANSPORTER_2"/>
    <property type="match status" value="1"/>
</dbReference>
<dbReference type="GO" id="GO:0005524">
    <property type="term" value="F:ATP binding"/>
    <property type="evidence" value="ECO:0007669"/>
    <property type="project" value="UniProtKB-KW"/>
</dbReference>
<feature type="domain" description="ABC transporter" evidence="3">
    <location>
        <begin position="22"/>
        <end position="247"/>
    </location>
</feature>
<name>A0ABU3BNK7_9BACT</name>
<dbReference type="InterPro" id="IPR003439">
    <property type="entry name" value="ABC_transporter-like_ATP-bd"/>
</dbReference>
<dbReference type="PROSITE" id="PS00211">
    <property type="entry name" value="ABC_TRANSPORTER_1"/>
    <property type="match status" value="1"/>
</dbReference>
<keyword evidence="5" id="KW-1185">Reference proteome</keyword>
<dbReference type="InterPro" id="IPR027417">
    <property type="entry name" value="P-loop_NTPase"/>
</dbReference>
<accession>A0ABU3BNK7</accession>
<dbReference type="InterPro" id="IPR015854">
    <property type="entry name" value="ABC_transpr_LolD-like"/>
</dbReference>
<protein>
    <submittedName>
        <fullName evidence="4">ATP-binding cassette domain-containing protein</fullName>
    </submittedName>
</protein>
<evidence type="ECO:0000259" key="3">
    <source>
        <dbReference type="PROSITE" id="PS50893"/>
    </source>
</evidence>